<evidence type="ECO:0000313" key="4">
    <source>
        <dbReference type="EMBL" id="ANV79334.1"/>
    </source>
</evidence>
<dbReference type="SUPFAM" id="SSF109755">
    <property type="entry name" value="PhoU-like"/>
    <property type="match status" value="1"/>
</dbReference>
<keyword evidence="1" id="KW-0472">Membrane</keyword>
<proteinExistence type="predicted"/>
<dbReference type="Pfam" id="PF04014">
    <property type="entry name" value="MazE_antitoxin"/>
    <property type="match status" value="1"/>
</dbReference>
<dbReference type="GO" id="GO:0045936">
    <property type="term" value="P:negative regulation of phosphate metabolic process"/>
    <property type="evidence" value="ECO:0007669"/>
    <property type="project" value="InterPro"/>
</dbReference>
<dbReference type="EMBL" id="KP211821">
    <property type="protein sequence ID" value="ANV79334.1"/>
    <property type="molecule type" value="Genomic_DNA"/>
</dbReference>
<dbReference type="PANTHER" id="PTHR42930">
    <property type="entry name" value="PHOSPHATE-SPECIFIC TRANSPORT SYSTEM ACCESSORY PROTEIN PHOU"/>
    <property type="match status" value="1"/>
</dbReference>
<dbReference type="GO" id="GO:0003677">
    <property type="term" value="F:DNA binding"/>
    <property type="evidence" value="ECO:0007669"/>
    <property type="project" value="InterPro"/>
</dbReference>
<organism evidence="4">
    <name type="scientific">uncultured Poseidoniia archaeon</name>
    <dbReference type="NCBI Taxonomy" id="1697135"/>
    <lineage>
        <taxon>Archaea</taxon>
        <taxon>Methanobacteriati</taxon>
        <taxon>Thermoplasmatota</taxon>
        <taxon>Candidatus Poseidoniia</taxon>
        <taxon>environmental samples</taxon>
    </lineage>
</organism>
<protein>
    <submittedName>
        <fullName evidence="4">Phosphate uptake regulator</fullName>
    </submittedName>
</protein>
<dbReference type="InterPro" id="IPR026022">
    <property type="entry name" value="PhoU_dom"/>
</dbReference>
<dbReference type="InterPro" id="IPR038078">
    <property type="entry name" value="PhoU-like_sf"/>
</dbReference>
<dbReference type="PANTHER" id="PTHR42930:SF2">
    <property type="entry name" value="PHOU DOMAIN-CONTAINING PROTEIN"/>
    <property type="match status" value="1"/>
</dbReference>
<dbReference type="InterPro" id="IPR028366">
    <property type="entry name" value="PhoU"/>
</dbReference>
<feature type="transmembrane region" description="Helical" evidence="1">
    <location>
        <begin position="6"/>
        <end position="24"/>
    </location>
</feature>
<feature type="domain" description="PhoU" evidence="2">
    <location>
        <begin position="177"/>
        <end position="265"/>
    </location>
</feature>
<dbReference type="Pfam" id="PF01895">
    <property type="entry name" value="PhoU"/>
    <property type="match status" value="1"/>
</dbReference>
<keyword evidence="1" id="KW-0812">Transmembrane</keyword>
<evidence type="ECO:0000259" key="3">
    <source>
        <dbReference type="Pfam" id="PF04014"/>
    </source>
</evidence>
<sequence length="378" mass="43182">MNYIIYIVNVENVILLAILSYIYLHTVGQFVTPKSGPRSEVRKIQLTGGSTYIVSLPKKWITEHGLEARDQVRIEWRPSGTLRVIADASTIVRNREVNLDCKEIPDHMIFDHLVAAYLSGANRITINSNKEFTRNQSKIFRNFVKSTRGLEITNDQGSKLEMISLLNPREMPLYSSINRMYLLISRQVRDFSDVLIGGDPEILEDSAERENEVDALRLLLERQVGQILESASIEDSLGTSRWEASELCKLVRTLERMGDHSFALCDLANSYKIPSTISMTSLPISVIPIWQMSIKLLISNLRKRKISEIHSAKSQLISAQQDLLQYEEELRSSDIDLQDALFMDRVSESLRRICAYSINMGEILMNIQTHRDSIQVYS</sequence>
<name>A0A1B1TAL6_9ARCH</name>
<dbReference type="InterPro" id="IPR007159">
    <property type="entry name" value="SpoVT-AbrB_dom"/>
</dbReference>
<feature type="domain" description="SpoVT-AbrB" evidence="3">
    <location>
        <begin position="45"/>
        <end position="84"/>
    </location>
</feature>
<dbReference type="AlphaFoldDB" id="A0A1B1TAL6"/>
<accession>A0A1B1TAL6</accession>
<evidence type="ECO:0000256" key="1">
    <source>
        <dbReference type="SAM" id="Phobius"/>
    </source>
</evidence>
<dbReference type="Gene3D" id="1.20.58.220">
    <property type="entry name" value="Phosphate transport system protein phou homolog 2, domain 2"/>
    <property type="match status" value="1"/>
</dbReference>
<keyword evidence="1" id="KW-1133">Transmembrane helix</keyword>
<reference evidence="4" key="2">
    <citation type="journal article" date="2015" name="ISME J.">
        <title>A new class of marine Euryarchaeota group II from the Mediterranean deep chlorophyll maximum.</title>
        <authorList>
            <person name="Martin-Cuadrado A.B."/>
            <person name="Garcia-Heredia I."/>
            <person name="Molto A.G."/>
            <person name="Lopez-Ubeda R."/>
            <person name="Kimes N."/>
            <person name="Lopez-Garcia P."/>
            <person name="Moreira D."/>
            <person name="Rodriguez-Valera F."/>
        </authorList>
    </citation>
    <scope>NUCLEOTIDE SEQUENCE</scope>
</reference>
<reference evidence="4" key="1">
    <citation type="submission" date="2014-11" db="EMBL/GenBank/DDBJ databases">
        <authorList>
            <person name="Zhu J."/>
            <person name="Qi W."/>
            <person name="Song R."/>
        </authorList>
    </citation>
    <scope>NUCLEOTIDE SEQUENCE</scope>
</reference>
<dbReference type="GO" id="GO:0030643">
    <property type="term" value="P:intracellular phosphate ion homeostasis"/>
    <property type="evidence" value="ECO:0007669"/>
    <property type="project" value="InterPro"/>
</dbReference>
<evidence type="ECO:0000259" key="2">
    <source>
        <dbReference type="Pfam" id="PF01895"/>
    </source>
</evidence>